<dbReference type="Gene3D" id="3.40.390.10">
    <property type="entry name" value="Collagenase (Catalytic Domain)"/>
    <property type="match status" value="1"/>
</dbReference>
<dbReference type="OrthoDB" id="827535at2"/>
<protein>
    <submittedName>
        <fullName evidence="1">Uncharacterized protein</fullName>
    </submittedName>
</protein>
<evidence type="ECO:0000313" key="1">
    <source>
        <dbReference type="EMBL" id="MUH36037.1"/>
    </source>
</evidence>
<dbReference type="Proteomes" id="UP000540519">
    <property type="component" value="Unassembled WGS sequence"/>
</dbReference>
<reference evidence="1 2" key="1">
    <citation type="journal article" date="2019" name="Mar. Drugs">
        <title>Comparative Genomics and CAZyme Genome Repertoires of Marine Zobellia amurskyensis KMM 3526(T) and Zobellia laminariae KMM 3676(T).</title>
        <authorList>
            <person name="Chernysheva N."/>
            <person name="Bystritskaya E."/>
            <person name="Stenkova A."/>
            <person name="Golovkin I."/>
            <person name="Nedashkovskaya O."/>
            <person name="Isaeva M."/>
        </authorList>
    </citation>
    <scope>NUCLEOTIDE SEQUENCE [LARGE SCALE GENOMIC DNA]</scope>
    <source>
        <strain evidence="1 2">KMM 3526</strain>
    </source>
</reference>
<organism evidence="1 2">
    <name type="scientific">Zobellia amurskyensis</name>
    <dbReference type="NCBI Taxonomy" id="248905"/>
    <lineage>
        <taxon>Bacteria</taxon>
        <taxon>Pseudomonadati</taxon>
        <taxon>Bacteroidota</taxon>
        <taxon>Flavobacteriia</taxon>
        <taxon>Flavobacteriales</taxon>
        <taxon>Flavobacteriaceae</taxon>
        <taxon>Zobellia</taxon>
    </lineage>
</organism>
<proteinExistence type="predicted"/>
<comment type="caution">
    <text evidence="1">The sequence shown here is derived from an EMBL/GenBank/DDBJ whole genome shotgun (WGS) entry which is preliminary data.</text>
</comment>
<dbReference type="SUPFAM" id="SSF55486">
    <property type="entry name" value="Metalloproteases ('zincins'), catalytic domain"/>
    <property type="match status" value="1"/>
</dbReference>
<dbReference type="RefSeq" id="WP_155599680.1">
    <property type="nucleotide sequence ID" value="NZ_RCNR01000013.1"/>
</dbReference>
<accession>A0A7X2ZTC5</accession>
<dbReference type="EMBL" id="RCNR01000013">
    <property type="protein sequence ID" value="MUH36037.1"/>
    <property type="molecule type" value="Genomic_DNA"/>
</dbReference>
<dbReference type="AlphaFoldDB" id="A0A7X2ZTC5"/>
<sequence>MGKKVLDSSIENVVELNQEMTPAELQQQAEFLPLWFKSSGLYVKKSKFFPVFPKIPIKVKPTGVQSAIDLDVLNEEERASLPILPFFSYEEFRLDIDGQYPLMTASGFLRFPGVHYVAKLSKSGNGYLGKIWYKHGNVASFGYKYLKIELSNSFIPRNKKATVTFYGGGKTKKVSKYSFSSTYFRKVDFEFDCEEGVQPVFNINTHDHPNRPSDLNNESLSLEKVYQRAGFNVSRSGDNAVQSSLKGANGKWSNMEMHDAMQAYWSKFSAAPKWALWTFFAKQHDIGPNLGGIMFDDIGPNHRQGTAIFYDSFINNAPTGDANPTAYVKRSKFWTAAHEMGHAFNLAHSWQKNYPGFGFSWIPLANNPEDRSFMNYPYNVSGGQSAFYSDFEFRFTDNELLFLRHAPNDFVEMGNSDWFDNHAVEQERVATDNQLTLEINIAQESNTVEFLEPVYLELTLRNTSGSPMALDKRLIDTLKNVLILVEGPNGKTMKVRSFVEYLFDKKEEILLPNESMNHKHFISAGPDGWYIKDSGSYKITALVANNEQMYGSGVLNLEVLLPKTSESQLLANQYFTEEVARVLFFNGSKVLRSGNDVLEKVVETVPESNASVHAAMALAMPLMKDYKMMNFEEDTPKAMAKSAAEENGDFVTIKADQKKAKALIDKATSRTEQFAKTYGAVSSQGHLNEVIDFMKSNDKSDKPNKIQKVLSKYLKEN</sequence>
<evidence type="ECO:0000313" key="2">
    <source>
        <dbReference type="Proteomes" id="UP000540519"/>
    </source>
</evidence>
<keyword evidence="2" id="KW-1185">Reference proteome</keyword>
<gene>
    <name evidence="1" type="ORF">D9O36_09305</name>
</gene>
<dbReference type="InterPro" id="IPR024079">
    <property type="entry name" value="MetalloPept_cat_dom_sf"/>
</dbReference>
<dbReference type="GO" id="GO:0008237">
    <property type="term" value="F:metallopeptidase activity"/>
    <property type="evidence" value="ECO:0007669"/>
    <property type="project" value="InterPro"/>
</dbReference>
<name>A0A7X2ZTC5_9FLAO</name>